<dbReference type="AlphaFoldDB" id="A0A0D6JF78"/>
<dbReference type="EMBL" id="LN829119">
    <property type="protein sequence ID" value="CPR19224.1"/>
    <property type="molecule type" value="Genomic_DNA"/>
</dbReference>
<dbReference type="PANTHER" id="PTHR43312:SF1">
    <property type="entry name" value="NADP-DEPENDENT OXIDOREDUCTASE DOMAIN-CONTAINING PROTEIN"/>
    <property type="match status" value="1"/>
</dbReference>
<dbReference type="InterPro" id="IPR036812">
    <property type="entry name" value="NAD(P)_OxRdtase_dom_sf"/>
</dbReference>
<name>A0A0D6JF78_9HYPH</name>
<evidence type="ECO:0000313" key="2">
    <source>
        <dbReference type="EMBL" id="CPR19224.1"/>
    </source>
</evidence>
<dbReference type="KEGG" id="fiy:BN1229_v1_2066"/>
<dbReference type="OrthoDB" id="8394608at2"/>
<dbReference type="RefSeq" id="WP_046478122.1">
    <property type="nucleotide sequence ID" value="NZ_LN829118.1"/>
</dbReference>
<proteinExistence type="predicted"/>
<sequence>MLIGRRTVLQGVGAAAVASVTGLSSSRVSADPISKPLTRTIPSTGEDIPVVGLGSWITFNVGNDPVLLDTCADVVAAFYESGGRLIDSSPMYGSSQATIGYALKKLSLPNPIFSADKIWTSYDSEGASQFAETRALWGLKTMDLMQVHNLLSWRAHLDMLQKKKASGEIRYVGVTTSHGRRHEDLEDIMANHDIDFVQLTYNVLDREPEQRILPLARERGIAVIVNRPYQRGTLIQRFSGKPLPPFAAEIDAGTWPQLLLKFIISHPAITCAIPATTRVPHVQENLAAAAGRLPDEGMRKAITDYVAEL</sequence>
<dbReference type="Proteomes" id="UP000033187">
    <property type="component" value="Chromosome 1"/>
</dbReference>
<dbReference type="PANTHER" id="PTHR43312">
    <property type="entry name" value="D-THREO-ALDOSE 1-DEHYDROGENASE"/>
    <property type="match status" value="1"/>
</dbReference>
<evidence type="ECO:0000259" key="1">
    <source>
        <dbReference type="Pfam" id="PF00248"/>
    </source>
</evidence>
<dbReference type="InterPro" id="IPR006311">
    <property type="entry name" value="TAT_signal"/>
</dbReference>
<dbReference type="Gene3D" id="3.20.20.100">
    <property type="entry name" value="NADP-dependent oxidoreductase domain"/>
    <property type="match status" value="1"/>
</dbReference>
<dbReference type="InterPro" id="IPR053135">
    <property type="entry name" value="AKR2_Oxidoreductase"/>
</dbReference>
<dbReference type="PROSITE" id="PS51318">
    <property type="entry name" value="TAT"/>
    <property type="match status" value="1"/>
</dbReference>
<dbReference type="SUPFAM" id="SSF51430">
    <property type="entry name" value="NAD(P)-linked oxidoreductase"/>
    <property type="match status" value="1"/>
</dbReference>
<accession>A0A0D6JF78</accession>
<dbReference type="CDD" id="cd19095">
    <property type="entry name" value="AKR_PA4992-like"/>
    <property type="match status" value="1"/>
</dbReference>
<protein>
    <recommendedName>
        <fullName evidence="1">NADP-dependent oxidoreductase domain-containing protein</fullName>
    </recommendedName>
</protein>
<dbReference type="Pfam" id="PF00248">
    <property type="entry name" value="Aldo_ket_red"/>
    <property type="match status" value="1"/>
</dbReference>
<organism evidence="2 3">
    <name type="scientific">Candidatus Filomicrobium marinum</name>
    <dbReference type="NCBI Taxonomy" id="1608628"/>
    <lineage>
        <taxon>Bacteria</taxon>
        <taxon>Pseudomonadati</taxon>
        <taxon>Pseudomonadota</taxon>
        <taxon>Alphaproteobacteria</taxon>
        <taxon>Hyphomicrobiales</taxon>
        <taxon>Hyphomicrobiaceae</taxon>
        <taxon>Filomicrobium</taxon>
    </lineage>
</organism>
<dbReference type="KEGG" id="fil:BN1229_v1_2066"/>
<reference evidence="3" key="1">
    <citation type="submission" date="2015-02" db="EMBL/GenBank/DDBJ databases">
        <authorList>
            <person name="Chooi Y.-H."/>
        </authorList>
    </citation>
    <scope>NUCLEOTIDE SEQUENCE [LARGE SCALE GENOMIC DNA]</scope>
    <source>
        <strain evidence="3">strain Y</strain>
    </source>
</reference>
<evidence type="ECO:0000313" key="3">
    <source>
        <dbReference type="Proteomes" id="UP000033187"/>
    </source>
</evidence>
<gene>
    <name evidence="2" type="ORF">YBN1229_v1_2066</name>
</gene>
<keyword evidence="3" id="KW-1185">Reference proteome</keyword>
<feature type="domain" description="NADP-dependent oxidoreductase" evidence="1">
    <location>
        <begin position="51"/>
        <end position="299"/>
    </location>
</feature>
<dbReference type="InterPro" id="IPR023210">
    <property type="entry name" value="NADP_OxRdtase_dom"/>
</dbReference>